<accession>A0A183UCW8</accession>
<evidence type="ECO:0000256" key="1">
    <source>
        <dbReference type="ARBA" id="ARBA00022690"/>
    </source>
</evidence>
<reference evidence="10" key="1">
    <citation type="submission" date="2016-06" db="UniProtKB">
        <authorList>
            <consortium name="WormBaseParasite"/>
        </authorList>
    </citation>
    <scope>IDENTIFICATION</scope>
</reference>
<feature type="domain" description="Thyroglobulin type-1" evidence="7">
    <location>
        <begin position="92"/>
        <end position="156"/>
    </location>
</feature>
<feature type="domain" description="BPTI/Kunitz inhibitor" evidence="6">
    <location>
        <begin position="665"/>
        <end position="715"/>
    </location>
</feature>
<dbReference type="EMBL" id="UYWY01019476">
    <property type="protein sequence ID" value="VDM37650.1"/>
    <property type="molecule type" value="Genomic_DNA"/>
</dbReference>
<dbReference type="Gene3D" id="4.10.410.10">
    <property type="entry name" value="Pancreatic trypsin inhibitor Kunitz domain"/>
    <property type="match status" value="6"/>
</dbReference>
<feature type="compositionally biased region" description="Pro residues" evidence="5">
    <location>
        <begin position="913"/>
        <end position="928"/>
    </location>
</feature>
<feature type="compositionally biased region" description="Polar residues" evidence="5">
    <location>
        <begin position="400"/>
        <end position="423"/>
    </location>
</feature>
<dbReference type="PANTHER" id="PTHR10083">
    <property type="entry name" value="KUNITZ-TYPE PROTEASE INHIBITOR-RELATED"/>
    <property type="match status" value="1"/>
</dbReference>
<sequence>MRSQFVLRYYLRENECVSYPFGHCSQDENEPRLYRYKEECEDGCLRLNAAPARKTSENFDDQTYATLAPEQRETAPPSPTQHTARSTNATPLTECEKRRQSGEGGLVKGSFVPVCTENGEFRPLQCEQDGRQCFCVDKTGIEIPNSRSAKSKKPDCTGIAEARKPTSNDCSAPAERGPCASSINRWYYDENEQLCKSFQYSGCGGNGNNYGSKFACERRCAPVFGAGKCHKGAEPLKTVNGAPVNCAKTPCPSGYKCSVIQQTSVCCPTSDSSKEAGVLHSGVNADVCQLPKERGPCDRYELRFYYNNDLKECKYFFFGGCEGNNNNFERVEDCERACGRGRVHSMSQSTTELPQATSIAAMSTSQTFVASQASVTDLMESVRKTASIEVPEAEEEESTKGTTPTELQHTSFTSPSSSNVTEMTQTVTQTGVSSTQFHSQTSSFSETTAEQNSTHDQNVISSTTVSGINAASTASTESHSQTEQPSLPTHAATFALNQPPVETSPSAEPLAPFINKHDIGAPQLPLLPENRCLHKRDPGDCNGQFVRWYWNSEARMCEVFVYTGCSGNGNNFASREECISICHREDALLVAARVEEPDLASVCEHDIDPGDCKGDFQRFAFDAKVGECRPFTYGGCGGNGNNFATIADCARKCHKGGRKLSSNVCEHPIEVGECSGVFTRFAYDAVSNECRQFTYGGCGGNGNNFANLADCRTLCVKGNLSFWECAPRNVASSQELKRLIPLPFIFFIRLGLFEPVRDPVDIMQVETGSCDGDLRPDFVAVKCPPEPRCDLARCQLVNDAQGCPFCSCPPPQQPQPSSADREQRPSALCALGADSLFSCPGRPIERADCPPLDVLLCVEPCIIFSNRRGCQECVCPVIPPTNTVGASNTITGPIAPVVAVPPPTAQTVRPAASPFPPAAPFSGAPPAPHSMQAQPARQASVLTLHSPDKAPLAPQQLVELPKSQSLSSPLPPRVPIAADLGEKCTQPLDPGPCKNFVSRWYFNTMTATCDEFRYGGCAGNRNHFFTKNECEIHCGRFARMRHFYIHLIYRALLGGSPQLTYQTSNFF</sequence>
<dbReference type="InterPro" id="IPR006150">
    <property type="entry name" value="Cys_repeat_1"/>
</dbReference>
<feature type="region of interest" description="Disordered" evidence="5">
    <location>
        <begin position="386"/>
        <end position="457"/>
    </location>
</feature>
<dbReference type="FunFam" id="4.10.410.10:FF:000035">
    <property type="entry name" value="Protein CBR-MLT-11"/>
    <property type="match status" value="1"/>
</dbReference>
<organism evidence="9 10">
    <name type="scientific">Toxocara canis</name>
    <name type="common">Canine roundworm</name>
    <dbReference type="NCBI Taxonomy" id="6265"/>
    <lineage>
        <taxon>Eukaryota</taxon>
        <taxon>Metazoa</taxon>
        <taxon>Ecdysozoa</taxon>
        <taxon>Nematoda</taxon>
        <taxon>Chromadorea</taxon>
        <taxon>Rhabditida</taxon>
        <taxon>Spirurina</taxon>
        <taxon>Ascaridomorpha</taxon>
        <taxon>Ascaridoidea</taxon>
        <taxon>Toxocaridae</taxon>
        <taxon>Toxocara</taxon>
    </lineage>
</organism>
<feature type="compositionally biased region" description="Polar residues" evidence="5">
    <location>
        <begin position="80"/>
        <end position="91"/>
    </location>
</feature>
<dbReference type="Proteomes" id="UP000050794">
    <property type="component" value="Unassembled WGS sequence"/>
</dbReference>
<evidence type="ECO:0000313" key="8">
    <source>
        <dbReference type="EMBL" id="VDM37650.1"/>
    </source>
</evidence>
<feature type="domain" description="BPTI/Kunitz inhibitor" evidence="6">
    <location>
        <begin position="288"/>
        <end position="338"/>
    </location>
</feature>
<evidence type="ECO:0000256" key="4">
    <source>
        <dbReference type="PROSITE-ProRule" id="PRU00500"/>
    </source>
</evidence>
<dbReference type="AlphaFoldDB" id="A0A183UCW8"/>
<feature type="region of interest" description="Disordered" evidence="5">
    <location>
        <begin position="69"/>
        <end position="104"/>
    </location>
</feature>
<feature type="domain" description="BPTI/Kunitz inhibitor" evidence="6">
    <location>
        <begin position="170"/>
        <end position="220"/>
    </location>
</feature>
<dbReference type="FunFam" id="4.10.410.10:FF:000020">
    <property type="entry name" value="Collagen, type VI, alpha 3"/>
    <property type="match status" value="2"/>
</dbReference>
<keyword evidence="2" id="KW-0722">Serine protease inhibitor</keyword>
<dbReference type="PANTHER" id="PTHR10083:SF374">
    <property type="entry name" value="BPTI_KUNITZ INHIBITOR DOMAIN-CONTAINING PROTEIN"/>
    <property type="match status" value="1"/>
</dbReference>
<keyword evidence="3 4" id="KW-1015">Disulfide bond</keyword>
<dbReference type="SUPFAM" id="SSF57610">
    <property type="entry name" value="Thyroglobulin type-1 domain"/>
    <property type="match status" value="1"/>
</dbReference>
<dbReference type="InterPro" id="IPR050098">
    <property type="entry name" value="TFPI/VKTCI-like"/>
</dbReference>
<evidence type="ECO:0000259" key="7">
    <source>
        <dbReference type="PROSITE" id="PS51162"/>
    </source>
</evidence>
<feature type="domain" description="BPTI/Kunitz inhibitor" evidence="6">
    <location>
        <begin position="603"/>
        <end position="653"/>
    </location>
</feature>
<dbReference type="InterPro" id="IPR036880">
    <property type="entry name" value="Kunitz_BPTI_sf"/>
</dbReference>
<dbReference type="GO" id="GO:0005615">
    <property type="term" value="C:extracellular space"/>
    <property type="evidence" value="ECO:0007669"/>
    <property type="project" value="TreeGrafter"/>
</dbReference>
<feature type="domain" description="BPTI/Kunitz inhibitor" evidence="6">
    <location>
        <begin position="984"/>
        <end position="1034"/>
    </location>
</feature>
<dbReference type="PROSITE" id="PS50279">
    <property type="entry name" value="BPTI_KUNITZ_2"/>
    <property type="match status" value="6"/>
</dbReference>
<dbReference type="InterPro" id="IPR020901">
    <property type="entry name" value="Prtase_inh_Kunz-CS"/>
</dbReference>
<evidence type="ECO:0000256" key="3">
    <source>
        <dbReference type="ARBA" id="ARBA00023157"/>
    </source>
</evidence>
<dbReference type="CDD" id="cd00191">
    <property type="entry name" value="TY"/>
    <property type="match status" value="1"/>
</dbReference>
<comment type="caution">
    <text evidence="4">Lacks conserved residue(s) required for the propagation of feature annotation.</text>
</comment>
<proteinExistence type="predicted"/>
<dbReference type="PRINTS" id="PR00759">
    <property type="entry name" value="BASICPTASE"/>
</dbReference>
<name>A0A183UCW8_TOXCA</name>
<keyword evidence="9" id="KW-1185">Reference proteome</keyword>
<protein>
    <submittedName>
        <fullName evidence="10">Kunitz/Bovine pancreatic trypsin inhibitor domain protein</fullName>
    </submittedName>
</protein>
<feature type="region of interest" description="Disordered" evidence="5">
    <location>
        <begin position="906"/>
        <end position="939"/>
    </location>
</feature>
<gene>
    <name evidence="8" type="ORF">TCNE_LOCUS6338</name>
</gene>
<evidence type="ECO:0000256" key="2">
    <source>
        <dbReference type="ARBA" id="ARBA00022900"/>
    </source>
</evidence>
<dbReference type="SMART" id="SM00211">
    <property type="entry name" value="TY"/>
    <property type="match status" value="1"/>
</dbReference>
<dbReference type="PROSITE" id="PS00280">
    <property type="entry name" value="BPTI_KUNITZ_1"/>
    <property type="match status" value="6"/>
</dbReference>
<evidence type="ECO:0000256" key="5">
    <source>
        <dbReference type="SAM" id="MobiDB-lite"/>
    </source>
</evidence>
<dbReference type="SMART" id="SM00289">
    <property type="entry name" value="WR1"/>
    <property type="match status" value="1"/>
</dbReference>
<dbReference type="CDD" id="cd00109">
    <property type="entry name" value="Kunitz-type"/>
    <property type="match status" value="4"/>
</dbReference>
<dbReference type="Pfam" id="PF00086">
    <property type="entry name" value="Thyroglobulin_1"/>
    <property type="match status" value="1"/>
</dbReference>
<dbReference type="PROSITE" id="PS51162">
    <property type="entry name" value="THYROGLOBULIN_1_2"/>
    <property type="match status" value="1"/>
</dbReference>
<dbReference type="InterPro" id="IPR036857">
    <property type="entry name" value="Thyroglobulin_1_sf"/>
</dbReference>
<dbReference type="Pfam" id="PF00014">
    <property type="entry name" value="Kunitz_BPTI"/>
    <property type="match status" value="6"/>
</dbReference>
<dbReference type="PROSITE" id="PS00484">
    <property type="entry name" value="THYROGLOBULIN_1_1"/>
    <property type="match status" value="1"/>
</dbReference>
<dbReference type="InterPro" id="IPR002223">
    <property type="entry name" value="Kunitz_BPTI"/>
</dbReference>
<feature type="disulfide bond" evidence="4">
    <location>
        <begin position="126"/>
        <end position="133"/>
    </location>
</feature>
<feature type="compositionally biased region" description="Low complexity" evidence="5">
    <location>
        <begin position="424"/>
        <end position="448"/>
    </location>
</feature>
<evidence type="ECO:0000259" key="6">
    <source>
        <dbReference type="PROSITE" id="PS50279"/>
    </source>
</evidence>
<feature type="domain" description="BPTI/Kunitz inhibitor" evidence="6">
    <location>
        <begin position="532"/>
        <end position="582"/>
    </location>
</feature>
<dbReference type="SMART" id="SM00131">
    <property type="entry name" value="KU"/>
    <property type="match status" value="6"/>
</dbReference>
<keyword evidence="1" id="KW-0646">Protease inhibitor</keyword>
<evidence type="ECO:0000313" key="10">
    <source>
        <dbReference type="WBParaSite" id="TCNE_0000633801-mRNA-1"/>
    </source>
</evidence>
<evidence type="ECO:0000313" key="9">
    <source>
        <dbReference type="Proteomes" id="UP000050794"/>
    </source>
</evidence>
<dbReference type="SUPFAM" id="SSF57362">
    <property type="entry name" value="BPTI-like"/>
    <property type="match status" value="6"/>
</dbReference>
<feature type="region of interest" description="Disordered" evidence="5">
    <location>
        <begin position="467"/>
        <end position="486"/>
    </location>
</feature>
<dbReference type="InterPro" id="IPR000716">
    <property type="entry name" value="Thyroglobulin_1"/>
</dbReference>
<dbReference type="Gene3D" id="4.10.800.10">
    <property type="entry name" value="Thyroglobulin type-1"/>
    <property type="match status" value="1"/>
</dbReference>
<reference evidence="8 9" key="2">
    <citation type="submission" date="2018-11" db="EMBL/GenBank/DDBJ databases">
        <authorList>
            <consortium name="Pathogen Informatics"/>
        </authorList>
    </citation>
    <scope>NUCLEOTIDE SEQUENCE [LARGE SCALE GENOMIC DNA]</scope>
</reference>
<dbReference type="GO" id="GO:0004867">
    <property type="term" value="F:serine-type endopeptidase inhibitor activity"/>
    <property type="evidence" value="ECO:0007669"/>
    <property type="project" value="UniProtKB-KW"/>
</dbReference>
<dbReference type="WBParaSite" id="TCNE_0000633801-mRNA-1">
    <property type="protein sequence ID" value="TCNE_0000633801-mRNA-1"/>
    <property type="gene ID" value="TCNE_0000633801"/>
</dbReference>